<evidence type="ECO:0000313" key="2">
    <source>
        <dbReference type="Proteomes" id="UP000054567"/>
    </source>
</evidence>
<proteinExistence type="predicted"/>
<evidence type="ECO:0000313" key="1">
    <source>
        <dbReference type="EMBL" id="KMM63946.1"/>
    </source>
</evidence>
<reference evidence="1 2" key="1">
    <citation type="submission" date="2007-06" db="EMBL/GenBank/DDBJ databases">
        <title>The Genome Sequence of Coccidioides posadasii RMSCC_3488.</title>
        <authorList>
            <consortium name="Coccidioides Genome Resources Consortium"/>
            <consortium name="The Broad Institute Genome Sequencing Platform"/>
            <person name="Henn M.R."/>
            <person name="Sykes S."/>
            <person name="Young S."/>
            <person name="Jaffe D."/>
            <person name="Berlin A."/>
            <person name="Alvarez P."/>
            <person name="Butler J."/>
            <person name="Gnerre S."/>
            <person name="Grabherr M."/>
            <person name="Mauceli E."/>
            <person name="Brockman W."/>
            <person name="Kodira C."/>
            <person name="Alvarado L."/>
            <person name="Zeng Q."/>
            <person name="Crawford M."/>
            <person name="Antoine C."/>
            <person name="Devon K."/>
            <person name="Galgiani J."/>
            <person name="Orsborn K."/>
            <person name="Lewis M.L."/>
            <person name="Nusbaum C."/>
            <person name="Galagan J."/>
            <person name="Birren B."/>
        </authorList>
    </citation>
    <scope>NUCLEOTIDE SEQUENCE [LARGE SCALE GENOMIC DNA]</scope>
    <source>
        <strain evidence="1 2">RMSCC 3488</strain>
    </source>
</reference>
<sequence length="192" mass="22551">MMPQQTSDCCLHFCEPSRYCVCLRSSNFTSTIASLMQCNPIPAHYPASYSSEWAKGGEFIFRIPEIRKAHGRLGMCGVKTPLFYHIIIQAGLIHEWALSTEQQLEYKFLVDSRRNAPEVLRTRLLSKYFKKFEYFTVLVSFVYPYVVRQRHGFDRICRFDAVVLFQTFLKHAAKQQIRTVRFDWLDWQAGCQ</sequence>
<gene>
    <name evidence="1" type="ORF">CPAG_00298</name>
</gene>
<name>A0A0J6ETU0_COCPO</name>
<dbReference type="Proteomes" id="UP000054567">
    <property type="component" value="Unassembled WGS sequence"/>
</dbReference>
<reference evidence="2" key="2">
    <citation type="journal article" date="2009" name="Genome Res.">
        <title>Comparative genomic analyses of the human fungal pathogens Coccidioides and their relatives.</title>
        <authorList>
            <person name="Sharpton T.J."/>
            <person name="Stajich J.E."/>
            <person name="Rounsley S.D."/>
            <person name="Gardner M.J."/>
            <person name="Wortman J.R."/>
            <person name="Jordar V.S."/>
            <person name="Maiti R."/>
            <person name="Kodira C.D."/>
            <person name="Neafsey D.E."/>
            <person name="Zeng Q."/>
            <person name="Hung C.-Y."/>
            <person name="McMahan C."/>
            <person name="Muszewska A."/>
            <person name="Grynberg M."/>
            <person name="Mandel M.A."/>
            <person name="Kellner E.M."/>
            <person name="Barker B.M."/>
            <person name="Galgiani J.N."/>
            <person name="Orbach M.J."/>
            <person name="Kirkland T.N."/>
            <person name="Cole G.T."/>
            <person name="Henn M.R."/>
            <person name="Birren B.W."/>
            <person name="Taylor J.W."/>
        </authorList>
    </citation>
    <scope>NUCLEOTIDE SEQUENCE [LARGE SCALE GENOMIC DNA]</scope>
    <source>
        <strain evidence="2">RMSCC 3488</strain>
    </source>
</reference>
<accession>A0A0J6ETU0</accession>
<reference evidence="2" key="3">
    <citation type="journal article" date="2010" name="Genome Res.">
        <title>Population genomic sequencing of Coccidioides fungi reveals recent hybridization and transposon control.</title>
        <authorList>
            <person name="Neafsey D.E."/>
            <person name="Barker B.M."/>
            <person name="Sharpton T.J."/>
            <person name="Stajich J.E."/>
            <person name="Park D.J."/>
            <person name="Whiston E."/>
            <person name="Hung C.-Y."/>
            <person name="McMahan C."/>
            <person name="White J."/>
            <person name="Sykes S."/>
            <person name="Heiman D."/>
            <person name="Young S."/>
            <person name="Zeng Q."/>
            <person name="Abouelleil A."/>
            <person name="Aftuck L."/>
            <person name="Bessette D."/>
            <person name="Brown A."/>
            <person name="FitzGerald M."/>
            <person name="Lui A."/>
            <person name="Macdonald J.P."/>
            <person name="Priest M."/>
            <person name="Orbach M.J."/>
            <person name="Galgiani J.N."/>
            <person name="Kirkland T.N."/>
            <person name="Cole G.T."/>
            <person name="Birren B.W."/>
            <person name="Henn M.R."/>
            <person name="Taylor J.W."/>
            <person name="Rounsley S.D."/>
        </authorList>
    </citation>
    <scope>NUCLEOTIDE SEQUENCE [LARGE SCALE GENOMIC DNA]</scope>
    <source>
        <strain evidence="2">RMSCC 3488</strain>
    </source>
</reference>
<organism evidence="1 2">
    <name type="scientific">Coccidioides posadasii RMSCC 3488</name>
    <dbReference type="NCBI Taxonomy" id="454284"/>
    <lineage>
        <taxon>Eukaryota</taxon>
        <taxon>Fungi</taxon>
        <taxon>Dikarya</taxon>
        <taxon>Ascomycota</taxon>
        <taxon>Pezizomycotina</taxon>
        <taxon>Eurotiomycetes</taxon>
        <taxon>Eurotiomycetidae</taxon>
        <taxon>Onygenales</taxon>
        <taxon>Onygenaceae</taxon>
        <taxon>Coccidioides</taxon>
    </lineage>
</organism>
<dbReference type="EMBL" id="DS268109">
    <property type="protein sequence ID" value="KMM63946.1"/>
    <property type="molecule type" value="Genomic_DNA"/>
</dbReference>
<protein>
    <submittedName>
        <fullName evidence="1">Uncharacterized protein</fullName>
    </submittedName>
</protein>
<dbReference type="VEuPathDB" id="FungiDB:CPAG_00298"/>
<dbReference type="AlphaFoldDB" id="A0A0J6ETU0"/>